<evidence type="ECO:0000313" key="1">
    <source>
        <dbReference type="EMBL" id="KAJ7029765.1"/>
    </source>
</evidence>
<accession>A0AAD6WYZ4</accession>
<keyword evidence="2" id="KW-1185">Reference proteome</keyword>
<name>A0AAD6WYZ4_9AGAR</name>
<dbReference type="AlphaFoldDB" id="A0AAD6WYZ4"/>
<sequence length="87" mass="9703">MAWQIMTILRCQICLIWTQAVTVRLCTAFGFKVTPTHCAVSSRRIVSSLCRRGPLLHIRLLTALRPNSFQTDYPSMVPPTVPAGAEC</sequence>
<organism evidence="1 2">
    <name type="scientific">Mycena alexandri</name>
    <dbReference type="NCBI Taxonomy" id="1745969"/>
    <lineage>
        <taxon>Eukaryota</taxon>
        <taxon>Fungi</taxon>
        <taxon>Dikarya</taxon>
        <taxon>Basidiomycota</taxon>
        <taxon>Agaricomycotina</taxon>
        <taxon>Agaricomycetes</taxon>
        <taxon>Agaricomycetidae</taxon>
        <taxon>Agaricales</taxon>
        <taxon>Marasmiineae</taxon>
        <taxon>Mycenaceae</taxon>
        <taxon>Mycena</taxon>
    </lineage>
</organism>
<gene>
    <name evidence="1" type="ORF">C8F04DRAFT_1115810</name>
</gene>
<evidence type="ECO:0000313" key="2">
    <source>
        <dbReference type="Proteomes" id="UP001218188"/>
    </source>
</evidence>
<comment type="caution">
    <text evidence="1">The sequence shown here is derived from an EMBL/GenBank/DDBJ whole genome shotgun (WGS) entry which is preliminary data.</text>
</comment>
<protein>
    <submittedName>
        <fullName evidence="1">Uncharacterized protein</fullName>
    </submittedName>
</protein>
<dbReference type="EMBL" id="JARJCM010000098">
    <property type="protein sequence ID" value="KAJ7029765.1"/>
    <property type="molecule type" value="Genomic_DNA"/>
</dbReference>
<reference evidence="1" key="1">
    <citation type="submission" date="2023-03" db="EMBL/GenBank/DDBJ databases">
        <title>Massive genome expansion in bonnet fungi (Mycena s.s.) driven by repeated elements and novel gene families across ecological guilds.</title>
        <authorList>
            <consortium name="Lawrence Berkeley National Laboratory"/>
            <person name="Harder C.B."/>
            <person name="Miyauchi S."/>
            <person name="Viragh M."/>
            <person name="Kuo A."/>
            <person name="Thoen E."/>
            <person name="Andreopoulos B."/>
            <person name="Lu D."/>
            <person name="Skrede I."/>
            <person name="Drula E."/>
            <person name="Henrissat B."/>
            <person name="Morin E."/>
            <person name="Kohler A."/>
            <person name="Barry K."/>
            <person name="LaButti K."/>
            <person name="Morin E."/>
            <person name="Salamov A."/>
            <person name="Lipzen A."/>
            <person name="Mereny Z."/>
            <person name="Hegedus B."/>
            <person name="Baldrian P."/>
            <person name="Stursova M."/>
            <person name="Weitz H."/>
            <person name="Taylor A."/>
            <person name="Grigoriev I.V."/>
            <person name="Nagy L.G."/>
            <person name="Martin F."/>
            <person name="Kauserud H."/>
        </authorList>
    </citation>
    <scope>NUCLEOTIDE SEQUENCE</scope>
    <source>
        <strain evidence="1">CBHHK200</strain>
    </source>
</reference>
<dbReference type="Proteomes" id="UP001218188">
    <property type="component" value="Unassembled WGS sequence"/>
</dbReference>
<proteinExistence type="predicted"/>